<organism evidence="1">
    <name type="scientific">marine sediment metagenome</name>
    <dbReference type="NCBI Taxonomy" id="412755"/>
    <lineage>
        <taxon>unclassified sequences</taxon>
        <taxon>metagenomes</taxon>
        <taxon>ecological metagenomes</taxon>
    </lineage>
</organism>
<dbReference type="EMBL" id="LAZR01060142">
    <property type="protein sequence ID" value="KKK66295.1"/>
    <property type="molecule type" value="Genomic_DNA"/>
</dbReference>
<name>A0A0F8XYD2_9ZZZZ</name>
<reference evidence="1" key="1">
    <citation type="journal article" date="2015" name="Nature">
        <title>Complex archaea that bridge the gap between prokaryotes and eukaryotes.</title>
        <authorList>
            <person name="Spang A."/>
            <person name="Saw J.H."/>
            <person name="Jorgensen S.L."/>
            <person name="Zaremba-Niedzwiedzka K."/>
            <person name="Martijn J."/>
            <person name="Lind A.E."/>
            <person name="van Eijk R."/>
            <person name="Schleper C."/>
            <person name="Guy L."/>
            <person name="Ettema T.J."/>
        </authorList>
    </citation>
    <scope>NUCLEOTIDE SEQUENCE</scope>
</reference>
<proteinExistence type="predicted"/>
<protein>
    <submittedName>
        <fullName evidence="1">Uncharacterized protein</fullName>
    </submittedName>
</protein>
<gene>
    <name evidence="1" type="ORF">LCGC14_2965540</name>
</gene>
<sequence length="42" mass="4804">MKKKIGIFKVRTFFESVLFLEYLKVLDSCFLASRVLGFSGQG</sequence>
<comment type="caution">
    <text evidence="1">The sequence shown here is derived from an EMBL/GenBank/DDBJ whole genome shotgun (WGS) entry which is preliminary data.</text>
</comment>
<dbReference type="AlphaFoldDB" id="A0A0F8XYD2"/>
<accession>A0A0F8XYD2</accession>
<evidence type="ECO:0000313" key="1">
    <source>
        <dbReference type="EMBL" id="KKK66295.1"/>
    </source>
</evidence>